<keyword evidence="13" id="KW-0150">Chloroplast</keyword>
<dbReference type="InterPro" id="IPR018260">
    <property type="entry name" value="Ribosomal_uL22_CS"/>
</dbReference>
<dbReference type="CDD" id="cd00336">
    <property type="entry name" value="Ribosomal_L22"/>
    <property type="match status" value="1"/>
</dbReference>
<evidence type="ECO:0000256" key="5">
    <source>
        <dbReference type="ARBA" id="ARBA00022730"/>
    </source>
</evidence>
<evidence type="ECO:0000256" key="11">
    <source>
        <dbReference type="RuleBase" id="RU004005"/>
    </source>
</evidence>
<evidence type="ECO:0000256" key="4">
    <source>
        <dbReference type="ARBA" id="ARBA00022640"/>
    </source>
</evidence>
<dbReference type="HAMAP" id="MF_01331_B">
    <property type="entry name" value="Ribosomal_uL22_B"/>
    <property type="match status" value="1"/>
</dbReference>
<comment type="subcellular location">
    <subcellularLocation>
        <location evidence="10 12">Plastid</location>
        <location evidence="10 12">Chloroplast</location>
    </subcellularLocation>
</comment>
<comment type="function">
    <text evidence="2 10 12">This protein binds specifically to 23S rRNA.</text>
</comment>
<comment type="similarity">
    <text evidence="3 10 11">Belongs to the universal ribosomal protein uL22 family.</text>
</comment>
<dbReference type="GO" id="GO:0019843">
    <property type="term" value="F:rRNA binding"/>
    <property type="evidence" value="ECO:0007669"/>
    <property type="project" value="UniProtKB-UniRule"/>
</dbReference>
<evidence type="ECO:0000256" key="9">
    <source>
        <dbReference type="ARBA" id="ARBA00035285"/>
    </source>
</evidence>
<dbReference type="Gene3D" id="3.90.470.10">
    <property type="entry name" value="Ribosomal protein L22/L17"/>
    <property type="match status" value="1"/>
</dbReference>
<evidence type="ECO:0000256" key="10">
    <source>
        <dbReference type="HAMAP-Rule" id="MF_01331"/>
    </source>
</evidence>
<dbReference type="PANTHER" id="PTHR13501">
    <property type="entry name" value="CHLOROPLAST 50S RIBOSOMAL PROTEIN L22-RELATED"/>
    <property type="match status" value="1"/>
</dbReference>
<dbReference type="InterPro" id="IPR047867">
    <property type="entry name" value="Ribosomal_uL22_bac/org-type"/>
</dbReference>
<evidence type="ECO:0000256" key="7">
    <source>
        <dbReference type="ARBA" id="ARBA00022980"/>
    </source>
</evidence>
<evidence type="ECO:0000256" key="6">
    <source>
        <dbReference type="ARBA" id="ARBA00022884"/>
    </source>
</evidence>
<keyword evidence="5 10" id="KW-0699">rRNA-binding</keyword>
<dbReference type="PANTHER" id="PTHR13501:SF10">
    <property type="entry name" value="LARGE RIBOSOMAL SUBUNIT PROTEIN UL22M"/>
    <property type="match status" value="1"/>
</dbReference>
<comment type="subunit">
    <text evidence="10">Part of the 50S ribosomal subunit.</text>
</comment>
<evidence type="ECO:0000256" key="8">
    <source>
        <dbReference type="ARBA" id="ARBA00023274"/>
    </source>
</evidence>
<dbReference type="GO" id="GO:0006412">
    <property type="term" value="P:translation"/>
    <property type="evidence" value="ECO:0007669"/>
    <property type="project" value="UniProtKB-UniRule"/>
</dbReference>
<dbReference type="EMBL" id="MT863745">
    <property type="protein sequence ID" value="QST15731.1"/>
    <property type="molecule type" value="Genomic_DNA"/>
</dbReference>
<dbReference type="SUPFAM" id="SSF54843">
    <property type="entry name" value="Ribosomal protein L22"/>
    <property type="match status" value="1"/>
</dbReference>
<dbReference type="GO" id="GO:0009507">
    <property type="term" value="C:chloroplast"/>
    <property type="evidence" value="ECO:0007669"/>
    <property type="project" value="UniProtKB-SubCell"/>
</dbReference>
<dbReference type="GO" id="GO:0015934">
    <property type="term" value="C:large ribosomal subunit"/>
    <property type="evidence" value="ECO:0007669"/>
    <property type="project" value="InterPro"/>
</dbReference>
<evidence type="ECO:0000256" key="2">
    <source>
        <dbReference type="ARBA" id="ARBA00003611"/>
    </source>
</evidence>
<organism evidence="13">
    <name type="scientific">Breynia fruticosa</name>
    <dbReference type="NCBI Taxonomy" id="296042"/>
    <lineage>
        <taxon>Eukaryota</taxon>
        <taxon>Viridiplantae</taxon>
        <taxon>Streptophyta</taxon>
        <taxon>Embryophyta</taxon>
        <taxon>Tracheophyta</taxon>
        <taxon>Spermatophyta</taxon>
        <taxon>Magnoliopsida</taxon>
        <taxon>eudicotyledons</taxon>
        <taxon>Gunneridae</taxon>
        <taxon>Pentapetalae</taxon>
        <taxon>rosids</taxon>
        <taxon>fabids</taxon>
        <taxon>Malpighiales</taxon>
        <taxon>Phyllanthaceae</taxon>
        <taxon>Phyllanthoideae</taxon>
        <taxon>Phyllantheae</taxon>
        <taxon>Breynia</taxon>
    </lineage>
</organism>
<keyword evidence="4 13" id="KW-0934">Plastid</keyword>
<dbReference type="InterPro" id="IPR001063">
    <property type="entry name" value="Ribosomal_uL22"/>
</dbReference>
<keyword evidence="7 10" id="KW-0689">Ribosomal protein</keyword>
<dbReference type="AlphaFoldDB" id="A0A8A1RKX6"/>
<sequence>MITKRKRKPFIEENAIGQYIRMSPHKARRIIDQIRGRSYETALMILDFIPYRARHPILKLVYSAASNGNHNKDFDKTSLFISKAEVTEGTTIKRLKSRARGRSYLIKRPTCHITIVVETSDEYEFRPFWYQEEEPRRKKFIFF</sequence>
<geneLocation type="chloroplast" evidence="13"/>
<name>A0A8A1RKX6_9ROSI</name>
<gene>
    <name evidence="10 13" type="primary">rpl22</name>
</gene>
<keyword evidence="8 10" id="KW-0687">Ribonucleoprotein</keyword>
<dbReference type="InterPro" id="IPR005727">
    <property type="entry name" value="Ribosomal_uL22_bac/chlpt-type"/>
</dbReference>
<dbReference type="Pfam" id="PF00237">
    <property type="entry name" value="Ribosomal_L22"/>
    <property type="match status" value="1"/>
</dbReference>
<evidence type="ECO:0000256" key="12">
    <source>
        <dbReference type="RuleBase" id="RU004009"/>
    </source>
</evidence>
<proteinExistence type="inferred from homology"/>
<dbReference type="NCBIfam" id="TIGR01044">
    <property type="entry name" value="rplV_bact"/>
    <property type="match status" value="1"/>
</dbReference>
<dbReference type="GO" id="GO:0003735">
    <property type="term" value="F:structural constituent of ribosome"/>
    <property type="evidence" value="ECO:0007669"/>
    <property type="project" value="InterPro"/>
</dbReference>
<comment type="function">
    <text evidence="1 10 12">The globular domain of the protein is located near the polypeptide exit tunnel on the outside of the subunit, while an extended beta-hairpin is found that lines the wall of the exit tunnel in the center of the 70S ribosome.</text>
</comment>
<evidence type="ECO:0000256" key="3">
    <source>
        <dbReference type="ARBA" id="ARBA00009451"/>
    </source>
</evidence>
<accession>A0A8A1RKX6</accession>
<evidence type="ECO:0000313" key="13">
    <source>
        <dbReference type="EMBL" id="QST15731.1"/>
    </source>
</evidence>
<keyword evidence="6 10" id="KW-0694">RNA-binding</keyword>
<protein>
    <recommendedName>
        <fullName evidence="9 10">Large ribosomal subunit protein uL22c</fullName>
    </recommendedName>
</protein>
<reference evidence="13" key="1">
    <citation type="journal article" date="2020" name="Mitochondrial DNA Part B Resour">
        <title>Characterization of the complete plastid genome sequence of Breynia fruticosa (L.) Mull.Arg. (Phyllanthaceae), a traditional Chinese medicine plant.</title>
        <authorList>
            <person name="Zhou Z."/>
            <person name="Cao R."/>
            <person name="Hu D."/>
            <person name="Liu J."/>
        </authorList>
    </citation>
    <scope>NUCLEOTIDE SEQUENCE</scope>
</reference>
<evidence type="ECO:0000256" key="1">
    <source>
        <dbReference type="ARBA" id="ARBA00003478"/>
    </source>
</evidence>
<dbReference type="InterPro" id="IPR036394">
    <property type="entry name" value="Ribosomal_uL22_sf"/>
</dbReference>
<dbReference type="GeneID" id="67791126"/>
<dbReference type="RefSeq" id="YP_010177869.1">
    <property type="nucleotide sequence ID" value="NC_058018.1"/>
</dbReference>
<dbReference type="PROSITE" id="PS00464">
    <property type="entry name" value="RIBOSOMAL_L22"/>
    <property type="match status" value="1"/>
</dbReference>